<sequence length="548" mass="61512">MGKILVPICLVPICISLFLFEVGLVCGAGNAQQVRIWPMPKYFRNGHKTLFLGNDFELSTSGSKYSDRLGILKDGFLRFMGIVTQDHVIDANFSRYPQSGFLKGVHVVIHSSSDKLSYVSRTALKNHPVTYGVDESYNLSVPAAGNPTYAHIEANSVYGALHGLQTFSQLCNYNFKTRLIEVGWVPWTIVDGPRFPYRGLLIDTSRHYLPVPVIKNVIDSMTYAKLNVLHWHIVDSQSFPLEIPSYPNLWKGAYSGSERYTMADAAEIVSYARRQGVNVLAEIDVPGHAGSWGVGYPSLWPSPECKEPLDVSSDFTFQVIDGILSDFKRIFNYRFVHLGGDEVDTTCWETTPRVSKWMEAHKMNGSEAYQYFVLKAQKIALSHGYDIINWEETFNKFGSKLDRRTVVHNWLGSGVAEQVTAAGLRCIVSNQDKWYLDHLDITWQDFYSNEPLANITNPNQQRLVLGGEVCMWGEHIDASDIQQTIWPRAAAAAERLWTPYEKLARNPGQVAKRLSHFRCLLNQRGIAAAPLQGPGRIAPEEPGSCSAQ</sequence>
<keyword evidence="3 9" id="KW-0732">Signal</keyword>
<protein>
    <recommendedName>
        <fullName evidence="7">Beta-hexosaminidase</fullName>
        <ecNumber evidence="7">3.2.1.52</ecNumber>
    </recommendedName>
</protein>
<evidence type="ECO:0000256" key="4">
    <source>
        <dbReference type="ARBA" id="ARBA00022801"/>
    </source>
</evidence>
<name>A0A7C9EL37_OPUST</name>
<proteinExistence type="inferred from homology"/>
<dbReference type="Pfam" id="PF00728">
    <property type="entry name" value="Glyco_hydro_20"/>
    <property type="match status" value="1"/>
</dbReference>
<dbReference type="InterPro" id="IPR017853">
    <property type="entry name" value="GH"/>
</dbReference>
<dbReference type="CDD" id="cd06562">
    <property type="entry name" value="GH20_HexA_HexB-like"/>
    <property type="match status" value="1"/>
</dbReference>
<comment type="similarity">
    <text evidence="2 7">Belongs to the glycosyl hydrolase 20 family.</text>
</comment>
<evidence type="ECO:0000256" key="8">
    <source>
        <dbReference type="PIRSR" id="PIRSR001093-1"/>
    </source>
</evidence>
<dbReference type="AlphaFoldDB" id="A0A7C9EL37"/>
<evidence type="ECO:0000256" key="6">
    <source>
        <dbReference type="ARBA" id="ARBA00023295"/>
    </source>
</evidence>
<feature type="signal peptide" evidence="9">
    <location>
        <begin position="1"/>
        <end position="27"/>
    </location>
</feature>
<organism evidence="12">
    <name type="scientific">Opuntia streptacantha</name>
    <name type="common">Prickly pear cactus</name>
    <name type="synonym">Opuntia cardona</name>
    <dbReference type="NCBI Taxonomy" id="393608"/>
    <lineage>
        <taxon>Eukaryota</taxon>
        <taxon>Viridiplantae</taxon>
        <taxon>Streptophyta</taxon>
        <taxon>Embryophyta</taxon>
        <taxon>Tracheophyta</taxon>
        <taxon>Spermatophyta</taxon>
        <taxon>Magnoliopsida</taxon>
        <taxon>eudicotyledons</taxon>
        <taxon>Gunneridae</taxon>
        <taxon>Pentapetalae</taxon>
        <taxon>Caryophyllales</taxon>
        <taxon>Cactineae</taxon>
        <taxon>Cactaceae</taxon>
        <taxon>Opuntioideae</taxon>
        <taxon>Opuntia</taxon>
    </lineage>
</organism>
<evidence type="ECO:0000256" key="2">
    <source>
        <dbReference type="ARBA" id="ARBA00006285"/>
    </source>
</evidence>
<evidence type="ECO:0000313" key="12">
    <source>
        <dbReference type="EMBL" id="MBA4668626.1"/>
    </source>
</evidence>
<accession>A0A7C9EL37</accession>
<keyword evidence="5" id="KW-0325">Glycoprotein</keyword>
<evidence type="ECO:0000256" key="3">
    <source>
        <dbReference type="ARBA" id="ARBA00022729"/>
    </source>
</evidence>
<dbReference type="Pfam" id="PF14845">
    <property type="entry name" value="Glycohydro_20b2"/>
    <property type="match status" value="1"/>
</dbReference>
<feature type="active site" description="Proton donor" evidence="8">
    <location>
        <position position="342"/>
    </location>
</feature>
<dbReference type="GO" id="GO:0005975">
    <property type="term" value="P:carbohydrate metabolic process"/>
    <property type="evidence" value="ECO:0007669"/>
    <property type="project" value="InterPro"/>
</dbReference>
<feature type="chain" id="PRO_5033586799" description="Beta-hexosaminidase" evidence="9">
    <location>
        <begin position="28"/>
        <end position="548"/>
    </location>
</feature>
<dbReference type="FunFam" id="3.20.20.80:FF:000063">
    <property type="entry name" value="Beta-hexosaminidase"/>
    <property type="match status" value="1"/>
</dbReference>
<comment type="catalytic activity">
    <reaction evidence="1 7">
        <text>Hydrolysis of terminal non-reducing N-acetyl-D-hexosamine residues in N-acetyl-beta-D-hexosaminides.</text>
        <dbReference type="EC" id="3.2.1.52"/>
    </reaction>
</comment>
<evidence type="ECO:0000259" key="10">
    <source>
        <dbReference type="Pfam" id="PF00728"/>
    </source>
</evidence>
<evidence type="ECO:0000256" key="1">
    <source>
        <dbReference type="ARBA" id="ARBA00001231"/>
    </source>
</evidence>
<reference evidence="12" key="2">
    <citation type="submission" date="2020-07" db="EMBL/GenBank/DDBJ databases">
        <authorList>
            <person name="Vera ALvarez R."/>
            <person name="Arias-Moreno D.M."/>
            <person name="Jimenez-Jacinto V."/>
            <person name="Jimenez-Bremont J.F."/>
            <person name="Swaminathan K."/>
            <person name="Moose S.P."/>
            <person name="Guerrero-Gonzalez M.L."/>
            <person name="Marino-Ramirez L."/>
            <person name="Landsman D."/>
            <person name="Rodriguez-Kessler M."/>
            <person name="Delgado-Sanchez P."/>
        </authorList>
    </citation>
    <scope>NUCLEOTIDE SEQUENCE</scope>
    <source>
        <tissue evidence="12">Cladode</tissue>
    </source>
</reference>
<reference evidence="12" key="1">
    <citation type="journal article" date="2013" name="J. Plant Res.">
        <title>Effect of fungi and light on seed germination of three Opuntia species from semiarid lands of central Mexico.</title>
        <authorList>
            <person name="Delgado-Sanchez P."/>
            <person name="Jimenez-Bremont J.F."/>
            <person name="Guerrero-Gonzalez Mde L."/>
            <person name="Flores J."/>
        </authorList>
    </citation>
    <scope>NUCLEOTIDE SEQUENCE</scope>
    <source>
        <tissue evidence="12">Cladode</tissue>
    </source>
</reference>
<evidence type="ECO:0000259" key="11">
    <source>
        <dbReference type="Pfam" id="PF14845"/>
    </source>
</evidence>
<dbReference type="GO" id="GO:0004563">
    <property type="term" value="F:beta-N-acetylhexosaminidase activity"/>
    <property type="evidence" value="ECO:0007669"/>
    <property type="project" value="UniProtKB-EC"/>
</dbReference>
<dbReference type="InterPro" id="IPR029018">
    <property type="entry name" value="Hex-like_dom2"/>
</dbReference>
<dbReference type="PRINTS" id="PR00738">
    <property type="entry name" value="GLHYDRLASE20"/>
</dbReference>
<dbReference type="InterPro" id="IPR029019">
    <property type="entry name" value="HEX_eukaryotic_N"/>
</dbReference>
<dbReference type="PANTHER" id="PTHR22600">
    <property type="entry name" value="BETA-HEXOSAMINIDASE"/>
    <property type="match status" value="1"/>
</dbReference>
<evidence type="ECO:0000256" key="9">
    <source>
        <dbReference type="SAM" id="SignalP"/>
    </source>
</evidence>
<evidence type="ECO:0000256" key="5">
    <source>
        <dbReference type="ARBA" id="ARBA00023180"/>
    </source>
</evidence>
<dbReference type="InterPro" id="IPR015883">
    <property type="entry name" value="Glyco_hydro_20_cat"/>
</dbReference>
<dbReference type="SUPFAM" id="SSF55545">
    <property type="entry name" value="beta-N-acetylhexosaminidase-like domain"/>
    <property type="match status" value="1"/>
</dbReference>
<feature type="domain" description="Glycoside hydrolase family 20 catalytic" evidence="10">
    <location>
        <begin position="195"/>
        <end position="499"/>
    </location>
</feature>
<dbReference type="PIRSF" id="PIRSF001093">
    <property type="entry name" value="B-hxosamndse_ab_euk"/>
    <property type="match status" value="1"/>
</dbReference>
<dbReference type="EC" id="3.2.1.52" evidence="7"/>
<dbReference type="Gene3D" id="3.30.379.10">
    <property type="entry name" value="Chitobiase/beta-hexosaminidase domain 2-like"/>
    <property type="match status" value="1"/>
</dbReference>
<dbReference type="PANTHER" id="PTHR22600:SF21">
    <property type="entry name" value="BETA-HEXOSAMINIDASE A"/>
    <property type="match status" value="1"/>
</dbReference>
<evidence type="ECO:0000256" key="7">
    <source>
        <dbReference type="PIRNR" id="PIRNR001093"/>
    </source>
</evidence>
<dbReference type="EMBL" id="GISG01240332">
    <property type="protein sequence ID" value="MBA4668626.1"/>
    <property type="molecule type" value="Transcribed_RNA"/>
</dbReference>
<dbReference type="InterPro" id="IPR025705">
    <property type="entry name" value="Beta_hexosaminidase_sua/sub"/>
</dbReference>
<dbReference type="SUPFAM" id="SSF51445">
    <property type="entry name" value="(Trans)glycosidases"/>
    <property type="match status" value="1"/>
</dbReference>
<feature type="domain" description="Beta-hexosaminidase eukaryotic type N-terminal" evidence="11">
    <location>
        <begin position="36"/>
        <end position="170"/>
    </location>
</feature>
<keyword evidence="6 7" id="KW-0326">Glycosidase</keyword>
<dbReference type="GO" id="GO:0030203">
    <property type="term" value="P:glycosaminoglycan metabolic process"/>
    <property type="evidence" value="ECO:0007669"/>
    <property type="project" value="TreeGrafter"/>
</dbReference>
<dbReference type="Gene3D" id="3.20.20.80">
    <property type="entry name" value="Glycosidases"/>
    <property type="match status" value="1"/>
</dbReference>
<keyword evidence="4 7" id="KW-0378">Hydrolase</keyword>
<dbReference type="GO" id="GO:0016020">
    <property type="term" value="C:membrane"/>
    <property type="evidence" value="ECO:0007669"/>
    <property type="project" value="TreeGrafter"/>
</dbReference>
<dbReference type="EMBL" id="GISG01240333">
    <property type="protein sequence ID" value="MBA4668627.1"/>
    <property type="molecule type" value="Transcribed_RNA"/>
</dbReference>